<dbReference type="InterPro" id="IPR002201">
    <property type="entry name" value="Glyco_trans_9"/>
</dbReference>
<dbReference type="OrthoDB" id="9797795at2"/>
<gene>
    <name evidence="3" type="ORF">SAMN02745174_01989</name>
</gene>
<dbReference type="STRING" id="180163.SAMN02745174_01989"/>
<dbReference type="RefSeq" id="WP_078694443.1">
    <property type="nucleotide sequence ID" value="NZ_FUWX01000015.1"/>
</dbReference>
<dbReference type="GO" id="GO:0005829">
    <property type="term" value="C:cytosol"/>
    <property type="evidence" value="ECO:0007669"/>
    <property type="project" value="TreeGrafter"/>
</dbReference>
<dbReference type="GO" id="GO:0009244">
    <property type="term" value="P:lipopolysaccharide core region biosynthetic process"/>
    <property type="evidence" value="ECO:0007669"/>
    <property type="project" value="TreeGrafter"/>
</dbReference>
<sequence length="328" mass="37195">MKVLIIRLSSIGDIILTTPVLKEFKRKYPDATVDFLVLDKFKDAIEGCPYIDNLILFNKEKNDGLGNLLNLGKKLRENNYDYVFDLHGKVRSILISKAIGVKTYRYKKRSLKKTLLVKLRMTTYEVDDTIIKNYFKTFKDFGLEYKGEDLTFSFTEKDLLKVREYKGYPVLAPGASKETKKWTPEGFGNLAALIYKKYKKVPLLIGGKNDFELCEEIRKISGGVSLNLAGKLTLKESGALLSQSMFLVTNDSGPFHIGRGVKCRTFVIFGPTSPGMFEYDEENTLIYGKEPCSPCSLHGDKECPKGHFNCMRHITGEMVMNIIEAGRK</sequence>
<dbReference type="Gene3D" id="3.40.50.2000">
    <property type="entry name" value="Glycogen Phosphorylase B"/>
    <property type="match status" value="2"/>
</dbReference>
<dbReference type="Proteomes" id="UP000191153">
    <property type="component" value="Unassembled WGS sequence"/>
</dbReference>
<evidence type="ECO:0000256" key="1">
    <source>
        <dbReference type="ARBA" id="ARBA00022676"/>
    </source>
</evidence>
<evidence type="ECO:0000256" key="2">
    <source>
        <dbReference type="ARBA" id="ARBA00022679"/>
    </source>
</evidence>
<dbReference type="Pfam" id="PF01075">
    <property type="entry name" value="Glyco_transf_9"/>
    <property type="match status" value="1"/>
</dbReference>
<dbReference type="AlphaFoldDB" id="A0A1T4PN26"/>
<dbReference type="SUPFAM" id="SSF53756">
    <property type="entry name" value="UDP-Glycosyltransferase/glycogen phosphorylase"/>
    <property type="match status" value="1"/>
</dbReference>
<keyword evidence="2 3" id="KW-0808">Transferase</keyword>
<evidence type="ECO:0000313" key="3">
    <source>
        <dbReference type="EMBL" id="SJZ92922.1"/>
    </source>
</evidence>
<dbReference type="PANTHER" id="PTHR30160:SF1">
    <property type="entry name" value="LIPOPOLYSACCHARIDE 1,2-N-ACETYLGLUCOSAMINETRANSFERASE-RELATED"/>
    <property type="match status" value="1"/>
</dbReference>
<organism evidence="3 4">
    <name type="scientific">Cetobacterium ceti</name>
    <dbReference type="NCBI Taxonomy" id="180163"/>
    <lineage>
        <taxon>Bacteria</taxon>
        <taxon>Fusobacteriati</taxon>
        <taxon>Fusobacteriota</taxon>
        <taxon>Fusobacteriia</taxon>
        <taxon>Fusobacteriales</taxon>
        <taxon>Fusobacteriaceae</taxon>
        <taxon>Cetobacterium</taxon>
    </lineage>
</organism>
<protein>
    <submittedName>
        <fullName evidence="3">Lipopolysaccharide heptosyltransferase II</fullName>
    </submittedName>
</protein>
<keyword evidence="4" id="KW-1185">Reference proteome</keyword>
<name>A0A1T4PN26_9FUSO</name>
<dbReference type="PANTHER" id="PTHR30160">
    <property type="entry name" value="TETRAACYLDISACCHARIDE 4'-KINASE-RELATED"/>
    <property type="match status" value="1"/>
</dbReference>
<reference evidence="3 4" key="1">
    <citation type="submission" date="2017-02" db="EMBL/GenBank/DDBJ databases">
        <authorList>
            <person name="Peterson S.W."/>
        </authorList>
    </citation>
    <scope>NUCLEOTIDE SEQUENCE [LARGE SCALE GENOMIC DNA]</scope>
    <source>
        <strain evidence="3 4">ATCC 700028</strain>
    </source>
</reference>
<dbReference type="GO" id="GO:0008713">
    <property type="term" value="F:ADP-heptose-lipopolysaccharide heptosyltransferase activity"/>
    <property type="evidence" value="ECO:0007669"/>
    <property type="project" value="TreeGrafter"/>
</dbReference>
<evidence type="ECO:0000313" key="4">
    <source>
        <dbReference type="Proteomes" id="UP000191153"/>
    </source>
</evidence>
<accession>A0A1T4PN26</accession>
<dbReference type="InterPro" id="IPR051199">
    <property type="entry name" value="LPS_LOS_Heptosyltrfase"/>
</dbReference>
<dbReference type="EMBL" id="FUWX01000015">
    <property type="protein sequence ID" value="SJZ92922.1"/>
    <property type="molecule type" value="Genomic_DNA"/>
</dbReference>
<proteinExistence type="predicted"/>
<keyword evidence="1" id="KW-0328">Glycosyltransferase</keyword>
<dbReference type="CDD" id="cd03789">
    <property type="entry name" value="GT9_LPS_heptosyltransferase"/>
    <property type="match status" value="1"/>
</dbReference>